<evidence type="ECO:0000313" key="2">
    <source>
        <dbReference type="Proteomes" id="UP000620124"/>
    </source>
</evidence>
<dbReference type="EMBL" id="JACAZI010000027">
    <property type="protein sequence ID" value="KAF7334104.1"/>
    <property type="molecule type" value="Genomic_DNA"/>
</dbReference>
<dbReference type="OrthoDB" id="3054003at2759"/>
<dbReference type="Pfam" id="PF14223">
    <property type="entry name" value="Retrotran_gag_2"/>
    <property type="match status" value="1"/>
</dbReference>
<reference evidence="1" key="1">
    <citation type="submission" date="2020-05" db="EMBL/GenBank/DDBJ databases">
        <title>Mycena genomes resolve the evolution of fungal bioluminescence.</title>
        <authorList>
            <person name="Tsai I.J."/>
        </authorList>
    </citation>
    <scope>NUCLEOTIDE SEQUENCE</scope>
    <source>
        <strain evidence="1">CCC161011</strain>
    </source>
</reference>
<keyword evidence="2" id="KW-1185">Reference proteome</keyword>
<name>A0A8H7CDZ6_9AGAR</name>
<dbReference type="Proteomes" id="UP000620124">
    <property type="component" value="Unassembled WGS sequence"/>
</dbReference>
<dbReference type="AlphaFoldDB" id="A0A8H7CDZ6"/>
<evidence type="ECO:0000313" key="1">
    <source>
        <dbReference type="EMBL" id="KAF7334104.1"/>
    </source>
</evidence>
<protein>
    <recommendedName>
        <fullName evidence="3">CCHC-type domain-containing protein</fullName>
    </recommendedName>
</protein>
<accession>A0A8H7CDZ6</accession>
<sequence length="275" mass="29545">MAEKYDLRDAITGTIIYQNILDPTAHGISVTDTSRGMWDALNAKFNRSSEVLKSIALEKLQAVKLANGWDLPAHLENLTKLHTDANCIGCHVGDSDMVSIILQSLPPAELGQSIMTLQVMTFVSDVTSNLLTYWDIVYKKQVEADVKNGAVMNALTASVLSRVTCNNCGIEGHTDPACWAIHGGKEGQAPKWWRAPKGKEPPQSFIDTARAARAAKVAKFTAATTTGIQHPAPALPAATPTAAFTSPMPVYALSNFISSGNADKGSDVENHLLLF</sequence>
<organism evidence="1 2">
    <name type="scientific">Mycena venus</name>
    <dbReference type="NCBI Taxonomy" id="2733690"/>
    <lineage>
        <taxon>Eukaryota</taxon>
        <taxon>Fungi</taxon>
        <taxon>Dikarya</taxon>
        <taxon>Basidiomycota</taxon>
        <taxon>Agaricomycotina</taxon>
        <taxon>Agaricomycetes</taxon>
        <taxon>Agaricomycetidae</taxon>
        <taxon>Agaricales</taxon>
        <taxon>Marasmiineae</taxon>
        <taxon>Mycenaceae</taxon>
        <taxon>Mycena</taxon>
    </lineage>
</organism>
<evidence type="ECO:0008006" key="3">
    <source>
        <dbReference type="Google" id="ProtNLM"/>
    </source>
</evidence>
<comment type="caution">
    <text evidence="1">The sequence shown here is derived from an EMBL/GenBank/DDBJ whole genome shotgun (WGS) entry which is preliminary data.</text>
</comment>
<gene>
    <name evidence="1" type="ORF">MVEN_02316200</name>
</gene>
<proteinExistence type="predicted"/>